<dbReference type="AlphaFoldDB" id="A0AAE6WVR0"/>
<organism evidence="1 2">
    <name type="scientific">Acinetobacter schindleri</name>
    <dbReference type="NCBI Taxonomy" id="108981"/>
    <lineage>
        <taxon>Bacteria</taxon>
        <taxon>Pseudomonadati</taxon>
        <taxon>Pseudomonadota</taxon>
        <taxon>Gammaproteobacteria</taxon>
        <taxon>Moraxellales</taxon>
        <taxon>Moraxellaceae</taxon>
        <taxon>Acinetobacter</taxon>
    </lineage>
</organism>
<evidence type="ECO:0000313" key="1">
    <source>
        <dbReference type="EMBL" id="QIC67156.1"/>
    </source>
</evidence>
<reference evidence="1 2" key="1">
    <citation type="submission" date="2019-09" db="EMBL/GenBank/DDBJ databases">
        <title>Non-baumannii Acinetobacter spp. carrying blaNDM-1 isolated in China.</title>
        <authorList>
            <person name="Cui C."/>
            <person name="Chen C."/>
            <person name="Sun J."/>
            <person name="Liu Y."/>
        </authorList>
    </citation>
    <scope>NUCLEOTIDE SEQUENCE [LARGE SCALE GENOMIC DNA]</scope>
    <source>
        <strain evidence="1 2">HZE23-1</strain>
    </source>
</reference>
<dbReference type="RefSeq" id="WP_163171285.1">
    <property type="nucleotide sequence ID" value="NZ_CP044463.1"/>
</dbReference>
<evidence type="ECO:0000313" key="2">
    <source>
        <dbReference type="Proteomes" id="UP000503505"/>
    </source>
</evidence>
<name>A0AAE6WVR0_9GAMM</name>
<gene>
    <name evidence="1" type="ORF">FSC10_07150</name>
</gene>
<proteinExistence type="predicted"/>
<protein>
    <submittedName>
        <fullName evidence="1">Uncharacterized protein</fullName>
    </submittedName>
</protein>
<accession>A0AAE6WVR0</accession>
<dbReference type="EMBL" id="CP044463">
    <property type="protein sequence ID" value="QIC67156.1"/>
    <property type="molecule type" value="Genomic_DNA"/>
</dbReference>
<sequence>MQKQLAIVGLALALNACGDGNDDIFRGVDGSSSSRLTGVYLGSFTDENLSPRSILGVIEKNSNFWLLYSLPADNGYTGIMRGQFSLSGNRFSATNIRDYNFALNQTASVTLNGHYTAEKNLQGNVNNTNNRPFNLIYNTDYSRDNTSISSLQGRYSGRTTTLTNNVITTVNIDRSGVVTGIVGDQDKCAFAGRVSSENNAPYFNIHLVFTGSASSDCLNGAQEVDGILLNQIDSQSIYMMAENSNQQDAILFIGQKAQN</sequence>
<dbReference type="Proteomes" id="UP000503505">
    <property type="component" value="Chromosome"/>
</dbReference>